<protein>
    <submittedName>
        <fullName evidence="1">Uncharacterized protein</fullName>
    </submittedName>
</protein>
<sequence length="423" mass="45403">MKIESLLEDLDSDDATRAEAAAAELAVRADTVVPELLRGVAELRGSALQSVVRALRHIGPPAFDAVLDACRRGEVPGWQAGRLLDVFDERSADQYAALAADPDYGRSGHGFSGLIRLRVDTEAGVRALVGTFGRGGVIPYKASDYARLFHDSMRPRLRDLRRDPSASPRTRRGAMAALVAGGGADALDDRDRAVIERLIRVKIPHEIPNLPDSTLSGWWMAVPGASYEGVFEALGLHDRRPVTVSAGVQASEGREITVPGPDGKDRCVGRAFVTPELDGWRLVLGSFEQLVGDFWDGMIETVERVSLHCGQAQFFFLDDAGGSDIWIVAENGRVIRQYVAENDPEWEGDPLPWETLAADDPDFAPEYDEAPANAGTTGARSACAHLSVDPGEVGPQTEASGHGWLAVTAPGIGHGAFPGTLRI</sequence>
<accession>A0ABV3C5K3</accession>
<gene>
    <name evidence="1" type="ORF">AB0A88_07890</name>
</gene>
<evidence type="ECO:0000313" key="1">
    <source>
        <dbReference type="EMBL" id="MEU7070057.1"/>
    </source>
</evidence>
<comment type="caution">
    <text evidence="1">The sequence shown here is derived from an EMBL/GenBank/DDBJ whole genome shotgun (WGS) entry which is preliminary data.</text>
</comment>
<evidence type="ECO:0000313" key="2">
    <source>
        <dbReference type="Proteomes" id="UP001551329"/>
    </source>
</evidence>
<keyword evidence="2" id="KW-1185">Reference proteome</keyword>
<dbReference type="Proteomes" id="UP001551329">
    <property type="component" value="Unassembled WGS sequence"/>
</dbReference>
<proteinExistence type="predicted"/>
<dbReference type="RefSeq" id="WP_358469801.1">
    <property type="nucleotide sequence ID" value="NZ_JBEZAE010000003.1"/>
</dbReference>
<name>A0ABV3C5K3_9ACTN</name>
<organism evidence="1 2">
    <name type="scientific">Streptomyces narbonensis</name>
    <dbReference type="NCBI Taxonomy" id="67333"/>
    <lineage>
        <taxon>Bacteria</taxon>
        <taxon>Bacillati</taxon>
        <taxon>Actinomycetota</taxon>
        <taxon>Actinomycetes</taxon>
        <taxon>Kitasatosporales</taxon>
        <taxon>Streptomycetaceae</taxon>
        <taxon>Streptomyces</taxon>
    </lineage>
</organism>
<reference evidence="1 2" key="1">
    <citation type="submission" date="2024-06" db="EMBL/GenBank/DDBJ databases">
        <title>The Natural Products Discovery Center: Release of the First 8490 Sequenced Strains for Exploring Actinobacteria Biosynthetic Diversity.</title>
        <authorList>
            <person name="Kalkreuter E."/>
            <person name="Kautsar S.A."/>
            <person name="Yang D."/>
            <person name="Bader C.D."/>
            <person name="Teijaro C.N."/>
            <person name="Fluegel L."/>
            <person name="Davis C.M."/>
            <person name="Simpson J.R."/>
            <person name="Lauterbach L."/>
            <person name="Steele A.D."/>
            <person name="Gui C."/>
            <person name="Meng S."/>
            <person name="Li G."/>
            <person name="Viehrig K."/>
            <person name="Ye F."/>
            <person name="Su P."/>
            <person name="Kiefer A.F."/>
            <person name="Nichols A."/>
            <person name="Cepeda A.J."/>
            <person name="Yan W."/>
            <person name="Fan B."/>
            <person name="Jiang Y."/>
            <person name="Adhikari A."/>
            <person name="Zheng C.-J."/>
            <person name="Schuster L."/>
            <person name="Cowan T.M."/>
            <person name="Smanski M.J."/>
            <person name="Chevrette M.G."/>
            <person name="De Carvalho L.P.S."/>
            <person name="Shen B."/>
        </authorList>
    </citation>
    <scope>NUCLEOTIDE SEQUENCE [LARGE SCALE GENOMIC DNA]</scope>
    <source>
        <strain evidence="1 2">NPDC045974</strain>
    </source>
</reference>
<dbReference type="EMBL" id="JBEZAE010000003">
    <property type="protein sequence ID" value="MEU7070057.1"/>
    <property type="molecule type" value="Genomic_DNA"/>
</dbReference>